<comment type="subunit">
    <text evidence="2">Homotrimer.</text>
</comment>
<feature type="chain" id="PRO_5031201505" evidence="11">
    <location>
        <begin position="23"/>
        <end position="378"/>
    </location>
</feature>
<evidence type="ECO:0000256" key="8">
    <source>
        <dbReference type="ARBA" id="ARBA00023114"/>
    </source>
</evidence>
<keyword evidence="6 11" id="KW-0732">Signal</keyword>
<dbReference type="PANTHER" id="PTHR34501">
    <property type="entry name" value="PROTEIN YDDL-RELATED"/>
    <property type="match status" value="1"/>
</dbReference>
<protein>
    <submittedName>
        <fullName evidence="13">Putative porin</fullName>
    </submittedName>
</protein>
<dbReference type="RefSeq" id="WP_184228905.1">
    <property type="nucleotide sequence ID" value="NZ_JACHDE010000038.1"/>
</dbReference>
<evidence type="ECO:0000256" key="6">
    <source>
        <dbReference type="ARBA" id="ARBA00022729"/>
    </source>
</evidence>
<dbReference type="Proteomes" id="UP000592820">
    <property type="component" value="Unassembled WGS sequence"/>
</dbReference>
<organism evidence="13 14">
    <name type="scientific">Paraburkholderia youngii</name>
    <dbReference type="NCBI Taxonomy" id="2782701"/>
    <lineage>
        <taxon>Bacteria</taxon>
        <taxon>Pseudomonadati</taxon>
        <taxon>Pseudomonadota</taxon>
        <taxon>Betaproteobacteria</taxon>
        <taxon>Burkholderiales</taxon>
        <taxon>Burkholderiaceae</taxon>
        <taxon>Paraburkholderia</taxon>
    </lineage>
</organism>
<sequence length="378" mass="39718">MQFFAKTLCGGTLLLAAAGAAAQSNVTLYGIADAFVQYLNNGGRTSYSQRSGGAAGSRIGLAGKEDLGGGLEAKFDVETGYNLNNGSLFADTTTLFYRQAWVGLFDRKYGSLTFGRQYQPTFTVVYGADPFGLSETLSPLSAAVLAVDRNTLATQSITGRTSNAVLYQSPDVGGLRLYAMYAFAATVTQPVPASTGNVLDLAATYTGHGLYAGFAYQYQHPGTETIAVGPFSSLNLVAMEHFTGALTYRFGVVNIQLVYTYARPKDPSHGSAAASVGAAHPVSIAQIGATIQATPADVIEVAGLERNVRGSHDNTPAIELGYDHLLSKRTSLYVRAGYMKNNGTAVTSWPGIRVVTPTGAPDFGASQTLVAAGISHRF</sequence>
<evidence type="ECO:0000259" key="12">
    <source>
        <dbReference type="Pfam" id="PF13609"/>
    </source>
</evidence>
<comment type="subcellular location">
    <subcellularLocation>
        <location evidence="1">Cell outer membrane</location>
        <topology evidence="1">Multi-pass membrane protein</topology>
    </subcellularLocation>
</comment>
<feature type="domain" description="Porin" evidence="12">
    <location>
        <begin position="13"/>
        <end position="343"/>
    </location>
</feature>
<gene>
    <name evidence="13" type="ORF">HDG41_007723</name>
</gene>
<dbReference type="GO" id="GO:0006811">
    <property type="term" value="P:monoatomic ion transport"/>
    <property type="evidence" value="ECO:0007669"/>
    <property type="project" value="UniProtKB-KW"/>
</dbReference>
<keyword evidence="5" id="KW-0812">Transmembrane</keyword>
<evidence type="ECO:0000256" key="7">
    <source>
        <dbReference type="ARBA" id="ARBA00023065"/>
    </source>
</evidence>
<keyword evidence="8" id="KW-0626">Porin</keyword>
<dbReference type="GO" id="GO:0015288">
    <property type="term" value="F:porin activity"/>
    <property type="evidence" value="ECO:0007669"/>
    <property type="project" value="UniProtKB-KW"/>
</dbReference>
<evidence type="ECO:0000256" key="10">
    <source>
        <dbReference type="ARBA" id="ARBA00023237"/>
    </source>
</evidence>
<dbReference type="SUPFAM" id="SSF56935">
    <property type="entry name" value="Porins"/>
    <property type="match status" value="1"/>
</dbReference>
<dbReference type="Pfam" id="PF13609">
    <property type="entry name" value="Porin_4"/>
    <property type="match status" value="1"/>
</dbReference>
<accession>A0A7W8LER2</accession>
<evidence type="ECO:0000256" key="11">
    <source>
        <dbReference type="SAM" id="SignalP"/>
    </source>
</evidence>
<evidence type="ECO:0000256" key="1">
    <source>
        <dbReference type="ARBA" id="ARBA00004571"/>
    </source>
</evidence>
<comment type="caution">
    <text evidence="13">The sequence shown here is derived from an EMBL/GenBank/DDBJ whole genome shotgun (WGS) entry which is preliminary data.</text>
</comment>
<evidence type="ECO:0000256" key="4">
    <source>
        <dbReference type="ARBA" id="ARBA00022452"/>
    </source>
</evidence>
<dbReference type="InterPro" id="IPR023614">
    <property type="entry name" value="Porin_dom_sf"/>
</dbReference>
<dbReference type="PANTHER" id="PTHR34501:SF9">
    <property type="entry name" value="MAJOR OUTER MEMBRANE PROTEIN P.IA"/>
    <property type="match status" value="1"/>
</dbReference>
<dbReference type="AlphaFoldDB" id="A0A7W8LER2"/>
<dbReference type="InterPro" id="IPR002299">
    <property type="entry name" value="Porin_Neis"/>
</dbReference>
<dbReference type="GO" id="GO:0046930">
    <property type="term" value="C:pore complex"/>
    <property type="evidence" value="ECO:0007669"/>
    <property type="project" value="UniProtKB-KW"/>
</dbReference>
<dbReference type="PRINTS" id="PR00184">
    <property type="entry name" value="NEISSPPORIN"/>
</dbReference>
<keyword evidence="10" id="KW-0998">Cell outer membrane</keyword>
<dbReference type="InterPro" id="IPR033900">
    <property type="entry name" value="Gram_neg_porin_domain"/>
</dbReference>
<evidence type="ECO:0000256" key="3">
    <source>
        <dbReference type="ARBA" id="ARBA00022448"/>
    </source>
</evidence>
<feature type="signal peptide" evidence="11">
    <location>
        <begin position="1"/>
        <end position="22"/>
    </location>
</feature>
<dbReference type="InterPro" id="IPR050298">
    <property type="entry name" value="Gram-neg_bact_OMP"/>
</dbReference>
<keyword evidence="3" id="KW-0813">Transport</keyword>
<proteinExistence type="predicted"/>
<dbReference type="GO" id="GO:0009279">
    <property type="term" value="C:cell outer membrane"/>
    <property type="evidence" value="ECO:0007669"/>
    <property type="project" value="UniProtKB-SubCell"/>
</dbReference>
<evidence type="ECO:0000256" key="5">
    <source>
        <dbReference type="ARBA" id="ARBA00022692"/>
    </source>
</evidence>
<reference evidence="13 14" key="1">
    <citation type="submission" date="2020-08" db="EMBL/GenBank/DDBJ databases">
        <title>Genomic Encyclopedia of Type Strains, Phase IV (KMG-V): Genome sequencing to study the core and pangenomes of soil and plant-associated prokaryotes.</title>
        <authorList>
            <person name="Whitman W."/>
        </authorList>
    </citation>
    <scope>NUCLEOTIDE SEQUENCE [LARGE SCALE GENOMIC DNA]</scope>
    <source>
        <strain evidence="13 14">JPY162</strain>
    </source>
</reference>
<dbReference type="Gene3D" id="2.40.160.10">
    <property type="entry name" value="Porin"/>
    <property type="match status" value="1"/>
</dbReference>
<evidence type="ECO:0000256" key="2">
    <source>
        <dbReference type="ARBA" id="ARBA00011233"/>
    </source>
</evidence>
<evidence type="ECO:0000313" key="13">
    <source>
        <dbReference type="EMBL" id="MBB5405627.1"/>
    </source>
</evidence>
<keyword evidence="9" id="KW-0472">Membrane</keyword>
<keyword evidence="4" id="KW-1134">Transmembrane beta strand</keyword>
<evidence type="ECO:0000313" key="14">
    <source>
        <dbReference type="Proteomes" id="UP000592820"/>
    </source>
</evidence>
<keyword evidence="7" id="KW-0406">Ion transport</keyword>
<name>A0A7W8LER2_9BURK</name>
<dbReference type="CDD" id="cd00342">
    <property type="entry name" value="gram_neg_porins"/>
    <property type="match status" value="1"/>
</dbReference>
<dbReference type="EMBL" id="JACHDE010000038">
    <property type="protein sequence ID" value="MBB5405627.1"/>
    <property type="molecule type" value="Genomic_DNA"/>
</dbReference>
<evidence type="ECO:0000256" key="9">
    <source>
        <dbReference type="ARBA" id="ARBA00023136"/>
    </source>
</evidence>